<reference evidence="1" key="1">
    <citation type="submission" date="2022-07" db="EMBL/GenBank/DDBJ databases">
        <authorList>
            <person name="Macas J."/>
            <person name="Novak P."/>
            <person name="Neumann P."/>
        </authorList>
    </citation>
    <scope>NUCLEOTIDE SEQUENCE</scope>
</reference>
<organism evidence="1 2">
    <name type="scientific">Cuscuta europaea</name>
    <name type="common">European dodder</name>
    <dbReference type="NCBI Taxonomy" id="41803"/>
    <lineage>
        <taxon>Eukaryota</taxon>
        <taxon>Viridiplantae</taxon>
        <taxon>Streptophyta</taxon>
        <taxon>Embryophyta</taxon>
        <taxon>Tracheophyta</taxon>
        <taxon>Spermatophyta</taxon>
        <taxon>Magnoliopsida</taxon>
        <taxon>eudicotyledons</taxon>
        <taxon>Gunneridae</taxon>
        <taxon>Pentapetalae</taxon>
        <taxon>asterids</taxon>
        <taxon>lamiids</taxon>
        <taxon>Solanales</taxon>
        <taxon>Convolvulaceae</taxon>
        <taxon>Cuscuteae</taxon>
        <taxon>Cuscuta</taxon>
        <taxon>Cuscuta subgen. Cuscuta</taxon>
    </lineage>
</organism>
<dbReference type="AlphaFoldDB" id="A0A9P0Z8P9"/>
<dbReference type="Proteomes" id="UP001152484">
    <property type="component" value="Unassembled WGS sequence"/>
</dbReference>
<dbReference type="PANTHER" id="PTHR33018">
    <property type="entry name" value="OS10G0338966 PROTEIN-RELATED"/>
    <property type="match status" value="1"/>
</dbReference>
<evidence type="ECO:0000313" key="1">
    <source>
        <dbReference type="EMBL" id="CAH9090430.1"/>
    </source>
</evidence>
<comment type="caution">
    <text evidence="1">The sequence shown here is derived from an EMBL/GenBank/DDBJ whole genome shotgun (WGS) entry which is preliminary data.</text>
</comment>
<dbReference type="OrthoDB" id="1435276at2759"/>
<sequence length="219" mass="25685">MDRSWINCRRTSDDFVALEGRMRASILLPSWEVVTEGVKNQIWEAIQLTFDVPNTHELRRRWISYAGNRWTGFKTFLTSSYIFGDRYGENPTEKYQWISVETWQEFVRSRKDPTFLERRKKAQEIQAHNDCPHILSRGGYDLLEKKLMAEKLKEYEEASQANPSLGLKAPSPIPRHVKWKQGRIRRTGKYTSKRSLEIGEKILRRKSKGPLLPSVVMIS</sequence>
<gene>
    <name evidence="1" type="ORF">CEURO_LOCUS11235</name>
</gene>
<dbReference type="EMBL" id="CAMAPE010000024">
    <property type="protein sequence ID" value="CAH9090430.1"/>
    <property type="molecule type" value="Genomic_DNA"/>
</dbReference>
<evidence type="ECO:0000313" key="2">
    <source>
        <dbReference type="Proteomes" id="UP001152484"/>
    </source>
</evidence>
<keyword evidence="2" id="KW-1185">Reference proteome</keyword>
<accession>A0A9P0Z8P9</accession>
<name>A0A9P0Z8P9_CUSEU</name>
<proteinExistence type="predicted"/>
<protein>
    <submittedName>
        <fullName evidence="1">Uncharacterized protein</fullName>
    </submittedName>
</protein>
<dbReference type="PANTHER" id="PTHR33018:SF34">
    <property type="entry name" value="OS02G0472350 PROTEIN"/>
    <property type="match status" value="1"/>
</dbReference>